<comment type="caution">
    <text evidence="2">The sequence shown here is derived from an EMBL/GenBank/DDBJ whole genome shotgun (WGS) entry which is preliminary data.</text>
</comment>
<dbReference type="Pfam" id="PF00582">
    <property type="entry name" value="Usp"/>
    <property type="match status" value="1"/>
</dbReference>
<dbReference type="EMBL" id="QKYT01000014">
    <property type="protein sequence ID" value="RIA98515.1"/>
    <property type="molecule type" value="Genomic_DNA"/>
</dbReference>
<dbReference type="OrthoDB" id="843225at2759"/>
<feature type="domain" description="UspA" evidence="1">
    <location>
        <begin position="8"/>
        <end position="160"/>
    </location>
</feature>
<dbReference type="STRING" id="658196.A0A397TPQ4"/>
<proteinExistence type="predicted"/>
<dbReference type="Proteomes" id="UP000265703">
    <property type="component" value="Unassembled WGS sequence"/>
</dbReference>
<dbReference type="SUPFAM" id="SSF52402">
    <property type="entry name" value="Adenine nucleotide alpha hydrolases-like"/>
    <property type="match status" value="1"/>
</dbReference>
<dbReference type="CDD" id="cd23659">
    <property type="entry name" value="USP_At3g01520-like"/>
    <property type="match status" value="1"/>
</dbReference>
<sequence length="166" mass="18173">MSKFGNEDGSDHSKYSLFWALENLIDLKTDSILLLSVGVLSAGTPCEYTAATRNILNGDNEIKLERQQVEQEAKKIVSDGKVLIKNFIEARGQEEDHVSVECLVDSNSDPAKYIVALTKEKQVDVLVMGHRGTSSPGATDIGTVPQHCMHSAGCTVVITRKKKRTI</sequence>
<evidence type="ECO:0000313" key="2">
    <source>
        <dbReference type="EMBL" id="RIA98515.1"/>
    </source>
</evidence>
<accession>A0A397TPQ4</accession>
<dbReference type="InterPro" id="IPR014729">
    <property type="entry name" value="Rossmann-like_a/b/a_fold"/>
</dbReference>
<evidence type="ECO:0000259" key="1">
    <source>
        <dbReference type="Pfam" id="PF00582"/>
    </source>
</evidence>
<name>A0A397TPQ4_9GLOM</name>
<organism evidence="2 3">
    <name type="scientific">Glomus cerebriforme</name>
    <dbReference type="NCBI Taxonomy" id="658196"/>
    <lineage>
        <taxon>Eukaryota</taxon>
        <taxon>Fungi</taxon>
        <taxon>Fungi incertae sedis</taxon>
        <taxon>Mucoromycota</taxon>
        <taxon>Glomeromycotina</taxon>
        <taxon>Glomeromycetes</taxon>
        <taxon>Glomerales</taxon>
        <taxon>Glomeraceae</taxon>
        <taxon>Glomus</taxon>
    </lineage>
</organism>
<dbReference type="PANTHER" id="PTHR31964">
    <property type="entry name" value="ADENINE NUCLEOTIDE ALPHA HYDROLASES-LIKE SUPERFAMILY PROTEIN"/>
    <property type="match status" value="1"/>
</dbReference>
<evidence type="ECO:0000313" key="3">
    <source>
        <dbReference type="Proteomes" id="UP000265703"/>
    </source>
</evidence>
<dbReference type="Gene3D" id="3.40.50.620">
    <property type="entry name" value="HUPs"/>
    <property type="match status" value="1"/>
</dbReference>
<dbReference type="InterPro" id="IPR006016">
    <property type="entry name" value="UspA"/>
</dbReference>
<dbReference type="PANTHER" id="PTHR31964:SF113">
    <property type="entry name" value="USPA DOMAIN-CONTAINING PROTEIN"/>
    <property type="match status" value="1"/>
</dbReference>
<protein>
    <recommendedName>
        <fullName evidence="1">UspA domain-containing protein</fullName>
    </recommendedName>
</protein>
<dbReference type="AlphaFoldDB" id="A0A397TPQ4"/>
<gene>
    <name evidence="2" type="ORF">C1645_731575</name>
</gene>
<keyword evidence="3" id="KW-1185">Reference proteome</keyword>
<reference evidence="2 3" key="1">
    <citation type="submission" date="2018-06" db="EMBL/GenBank/DDBJ databases">
        <title>Comparative genomics reveals the genomic features of Rhizophagus irregularis, R. cerebriforme, R. diaphanum and Gigaspora rosea, and their symbiotic lifestyle signature.</title>
        <authorList>
            <person name="Morin E."/>
            <person name="San Clemente H."/>
            <person name="Chen E.C.H."/>
            <person name="De La Providencia I."/>
            <person name="Hainaut M."/>
            <person name="Kuo A."/>
            <person name="Kohler A."/>
            <person name="Murat C."/>
            <person name="Tang N."/>
            <person name="Roy S."/>
            <person name="Loubradou J."/>
            <person name="Henrissat B."/>
            <person name="Grigoriev I.V."/>
            <person name="Corradi N."/>
            <person name="Roux C."/>
            <person name="Martin F.M."/>
        </authorList>
    </citation>
    <scope>NUCLEOTIDE SEQUENCE [LARGE SCALE GENOMIC DNA]</scope>
    <source>
        <strain evidence="2 3">DAOM 227022</strain>
    </source>
</reference>